<reference evidence="6 7" key="1">
    <citation type="journal article" date="2006" name="Nature">
        <title>Global trends of whole-genome duplications revealed by the ciliate Paramecium tetraurelia.</title>
        <authorList>
            <consortium name="Genoscope"/>
            <person name="Aury J.-M."/>
            <person name="Jaillon O."/>
            <person name="Duret L."/>
            <person name="Noel B."/>
            <person name="Jubin C."/>
            <person name="Porcel B.M."/>
            <person name="Segurens B."/>
            <person name="Daubin V."/>
            <person name="Anthouard V."/>
            <person name="Aiach N."/>
            <person name="Arnaiz O."/>
            <person name="Billaut A."/>
            <person name="Beisson J."/>
            <person name="Blanc I."/>
            <person name="Bouhouche K."/>
            <person name="Camara F."/>
            <person name="Duharcourt S."/>
            <person name="Guigo R."/>
            <person name="Gogendeau D."/>
            <person name="Katinka M."/>
            <person name="Keller A.-M."/>
            <person name="Kissmehl R."/>
            <person name="Klotz C."/>
            <person name="Koll F."/>
            <person name="Le Moue A."/>
            <person name="Lepere C."/>
            <person name="Malinsky S."/>
            <person name="Nowacki M."/>
            <person name="Nowak J.K."/>
            <person name="Plattner H."/>
            <person name="Poulain J."/>
            <person name="Ruiz F."/>
            <person name="Serrano V."/>
            <person name="Zagulski M."/>
            <person name="Dessen P."/>
            <person name="Betermier M."/>
            <person name="Weissenbach J."/>
            <person name="Scarpelli C."/>
            <person name="Schachter V."/>
            <person name="Sperling L."/>
            <person name="Meyer E."/>
            <person name="Cohen J."/>
            <person name="Wincker P."/>
        </authorList>
    </citation>
    <scope>NUCLEOTIDE SEQUENCE [LARGE SCALE GENOMIC DNA]</scope>
    <source>
        <strain evidence="6 7">Stock d4-2</strain>
    </source>
</reference>
<dbReference type="PANTHER" id="PTHR10807">
    <property type="entry name" value="MYOTUBULARIN-RELATED"/>
    <property type="match status" value="1"/>
</dbReference>
<feature type="binding site" evidence="3">
    <location>
        <begin position="352"/>
        <end position="353"/>
    </location>
    <ligand>
        <name>substrate</name>
    </ligand>
</feature>
<evidence type="ECO:0000256" key="2">
    <source>
        <dbReference type="PIRSR" id="PIRSR630564-1"/>
    </source>
</evidence>
<feature type="domain" description="Myotubularin phosphatase" evidence="5">
    <location>
        <begin position="184"/>
        <end position="579"/>
    </location>
</feature>
<dbReference type="InterPro" id="IPR010569">
    <property type="entry name" value="Myotubularin-like_Pase_dom"/>
</dbReference>
<dbReference type="InParanoid" id="A0EGI5"/>
<dbReference type="InterPro" id="IPR011993">
    <property type="entry name" value="PH-like_dom_sf"/>
</dbReference>
<dbReference type="STRING" id="5888.A0EGI5"/>
<gene>
    <name evidence="6" type="ORF">GSPATT00026750001</name>
</gene>
<dbReference type="Pfam" id="PF06602">
    <property type="entry name" value="Myotub-related"/>
    <property type="match status" value="1"/>
</dbReference>
<accession>A0EGI5</accession>
<dbReference type="KEGG" id="ptm:GSPATT00026750001"/>
<keyword evidence="7" id="KW-1185">Reference proteome</keyword>
<evidence type="ECO:0000313" key="6">
    <source>
        <dbReference type="EMBL" id="CAK94426.1"/>
    </source>
</evidence>
<proteinExistence type="inferred from homology"/>
<dbReference type="EMBL" id="CT868677">
    <property type="protein sequence ID" value="CAK94426.1"/>
    <property type="molecule type" value="Genomic_DNA"/>
</dbReference>
<dbReference type="Gene3D" id="2.30.29.30">
    <property type="entry name" value="Pleckstrin-homology domain (PH domain)/Phosphotyrosine-binding domain (PTB)"/>
    <property type="match status" value="1"/>
</dbReference>
<dbReference type="GO" id="GO:0005737">
    <property type="term" value="C:cytoplasm"/>
    <property type="evidence" value="ECO:0000318"/>
    <property type="project" value="GO_Central"/>
</dbReference>
<dbReference type="PANTHER" id="PTHR10807:SF128">
    <property type="entry name" value="PHOSPHATIDYLINOSITOL-3,5-BISPHOSPHATE 3-PHOSPHATASE"/>
    <property type="match status" value="1"/>
</dbReference>
<feature type="region of interest" description="Disordered" evidence="4">
    <location>
        <begin position="1"/>
        <end position="22"/>
    </location>
</feature>
<feature type="active site" description="Phosphocysteine intermediate" evidence="2">
    <location>
        <position position="412"/>
    </location>
</feature>
<dbReference type="HOGENOM" id="CLU_022462_0_0_1"/>
<evidence type="ECO:0000259" key="5">
    <source>
        <dbReference type="PROSITE" id="PS51339"/>
    </source>
</evidence>
<dbReference type="SUPFAM" id="SSF50729">
    <property type="entry name" value="PH domain-like"/>
    <property type="match status" value="1"/>
</dbReference>
<dbReference type="Proteomes" id="UP000000600">
    <property type="component" value="Unassembled WGS sequence"/>
</dbReference>
<evidence type="ECO:0000256" key="4">
    <source>
        <dbReference type="SAM" id="MobiDB-lite"/>
    </source>
</evidence>
<evidence type="ECO:0000256" key="1">
    <source>
        <dbReference type="ARBA" id="ARBA00007471"/>
    </source>
</evidence>
<organism evidence="6 7">
    <name type="scientific">Paramecium tetraurelia</name>
    <dbReference type="NCBI Taxonomy" id="5888"/>
    <lineage>
        <taxon>Eukaryota</taxon>
        <taxon>Sar</taxon>
        <taxon>Alveolata</taxon>
        <taxon>Ciliophora</taxon>
        <taxon>Intramacronucleata</taxon>
        <taxon>Oligohymenophorea</taxon>
        <taxon>Peniculida</taxon>
        <taxon>Parameciidae</taxon>
        <taxon>Paramecium</taxon>
    </lineage>
</organism>
<dbReference type="AlphaFoldDB" id="A0EGI5"/>
<dbReference type="RefSeq" id="XP_001461799.1">
    <property type="nucleotide sequence ID" value="XM_001461762.1"/>
</dbReference>
<dbReference type="PROSITE" id="PS51339">
    <property type="entry name" value="PPASE_MYOTUBULARIN"/>
    <property type="match status" value="1"/>
</dbReference>
<protein>
    <recommendedName>
        <fullName evidence="5">Myotubularin phosphatase domain-containing protein</fullName>
    </recommendedName>
</protein>
<dbReference type="SUPFAM" id="SSF52799">
    <property type="entry name" value="(Phosphotyrosine protein) phosphatases II"/>
    <property type="match status" value="1"/>
</dbReference>
<name>A0EGI5_PARTE</name>
<sequence>MSDAPRKLFFRNTSNQPQQPPVVRQVNEQPNQETNVQPINQTKDLNQIGLDVVQPGEVSLQQVNVVCFNGVQQFSGLLVATNYQVVFSPQRFPKDFRKDYFQIPYTFMIKVDRSVDKKQNDSIILEISSKDGRQLRYRFYREQSDDCACLFNLINKNAYTLQKTTLFAFTFYKEMQNLENEFQGWKIYNIEKDFERMGVLIQQESQQQQMNVLYKYVNNEGGQICATYYNRLIVPARVDMDCIQKTAKFRSKERIPILSYAFQVNGKIVSLWRSAQCRIGIGQIRSLEDELYLKQMSQQMVDEPENQQEEIQLKIFDARSDVNSIGQQTSGKGFENPMYYKNCSIEFLEIQNIHKMRESQTKLLKNSFSETISFISQLEISQWYEHIVSLIQGAVRISLSLTKEKLNVLVHCNDGWDKTPQLVSLVQIMIDGYYRTFDGFMMLIQKEWINNGHQFCQRSAIGNRQHSDDCRSPIFFQFLDCVYQMLQLYPLSFEFNVKLLLDLAYHHMSSLFGSFLCDSFLEIQKQKVMESTVSIWSWVMKYKEKYRNAYYLNPGSIEQEVIIPEQFTGKSVKFWQEYFLNYSSEFNDVYGIHPSSQFTRQSISIWSRDNLQEMYKALAKENQVLRLAQMDQEKLAHLNQQKFNQLFQIIQETQNEKIIEKLESIQLT</sequence>
<dbReference type="InterPro" id="IPR029021">
    <property type="entry name" value="Prot-tyrosine_phosphatase-like"/>
</dbReference>
<dbReference type="GeneID" id="5047584"/>
<dbReference type="OrthoDB" id="271628at2759"/>
<dbReference type="InterPro" id="IPR030564">
    <property type="entry name" value="Myotubularin"/>
</dbReference>
<dbReference type="OMA" id="WRATKIN"/>
<dbReference type="CDD" id="cd14507">
    <property type="entry name" value="PTP-MTM-like"/>
    <property type="match status" value="1"/>
</dbReference>
<comment type="similarity">
    <text evidence="1">Belongs to the protein-tyrosine phosphatase family. Non-receptor class myotubularin subfamily.</text>
</comment>
<evidence type="ECO:0000256" key="3">
    <source>
        <dbReference type="PIRSR" id="PIRSR630564-2"/>
    </source>
</evidence>
<evidence type="ECO:0000313" key="7">
    <source>
        <dbReference type="Proteomes" id="UP000000600"/>
    </source>
</evidence>
<dbReference type="eggNOG" id="KOG4471">
    <property type="taxonomic scope" value="Eukaryota"/>
</dbReference>